<reference evidence="7" key="1">
    <citation type="journal article" date="2020" name="BMC Genomics">
        <title>Correction to: Identification and distribution of gene clusters required for synthesis of sphingolipid metabolism inhibitors in diverse species of the filamentous fungus Fusarium.</title>
        <authorList>
            <person name="Kim H.S."/>
            <person name="Lohmar J.M."/>
            <person name="Busman M."/>
            <person name="Brown D.W."/>
            <person name="Naumann T.A."/>
            <person name="Divon H.H."/>
            <person name="Lysoe E."/>
            <person name="Uhlig S."/>
            <person name="Proctor R.H."/>
        </authorList>
    </citation>
    <scope>NUCLEOTIDE SEQUENCE</scope>
    <source>
        <strain evidence="7">NRRL 20472</strain>
    </source>
</reference>
<organism evidence="7 8">
    <name type="scientific">Fusarium sarcochroum</name>
    <dbReference type="NCBI Taxonomy" id="1208366"/>
    <lineage>
        <taxon>Eukaryota</taxon>
        <taxon>Fungi</taxon>
        <taxon>Dikarya</taxon>
        <taxon>Ascomycota</taxon>
        <taxon>Pezizomycotina</taxon>
        <taxon>Sordariomycetes</taxon>
        <taxon>Hypocreomycetidae</taxon>
        <taxon>Hypocreales</taxon>
        <taxon>Nectriaceae</taxon>
        <taxon>Fusarium</taxon>
        <taxon>Fusarium lateritium species complex</taxon>
    </lineage>
</organism>
<dbReference type="PANTHER" id="PTHR47338">
    <property type="entry name" value="ZN(II)2CYS6 TRANSCRIPTION FACTOR (EUROFUNG)-RELATED"/>
    <property type="match status" value="1"/>
</dbReference>
<evidence type="ECO:0000256" key="5">
    <source>
        <dbReference type="ARBA" id="ARBA00023242"/>
    </source>
</evidence>
<dbReference type="GO" id="GO:0008270">
    <property type="term" value="F:zinc ion binding"/>
    <property type="evidence" value="ECO:0007669"/>
    <property type="project" value="InterPro"/>
</dbReference>
<dbReference type="AlphaFoldDB" id="A0A8H4TTM3"/>
<dbReference type="GO" id="GO:0003677">
    <property type="term" value="F:DNA binding"/>
    <property type="evidence" value="ECO:0007669"/>
    <property type="project" value="InterPro"/>
</dbReference>
<evidence type="ECO:0000259" key="6">
    <source>
        <dbReference type="Pfam" id="PF04082"/>
    </source>
</evidence>
<dbReference type="Proteomes" id="UP000622797">
    <property type="component" value="Unassembled WGS sequence"/>
</dbReference>
<protein>
    <recommendedName>
        <fullName evidence="6">Xylanolytic transcriptional activator regulatory domain-containing protein</fullName>
    </recommendedName>
</protein>
<dbReference type="InterPro" id="IPR007219">
    <property type="entry name" value="XnlR_reg_dom"/>
</dbReference>
<feature type="domain" description="Xylanolytic transcriptional activator regulatory" evidence="6">
    <location>
        <begin position="99"/>
        <end position="237"/>
    </location>
</feature>
<keyword evidence="8" id="KW-1185">Reference proteome</keyword>
<sequence>MSAQVASQACDACRVRLQKTCEYPQAAVQDISGTSNPTDFYSSLKGPEQNSVIFILNFFLDSDQFERLEENALAYSPQSSLQQLALSHVGPDPIADGEAYFSSVHKWLPVISRKRFLYQVNGNSNDDSCLMLLVVCMKLCTSEPGDPAAEFPLYAAARSLCSAAETSGFVTLRLLQSLVLLGLYELSHGVCPGAFLTISRAARLGILMGFHDRAQAPRIFKPAETWTLREEQRRTWFVNIEHCGIPFAVPQPFQGELLPINDQDWEDGKIAPSEPLYTRSFSSVTTVGPFAKMCQAAHMLSKVMSHREARTYSENITELLPEAQTLHQALVALQRSIEEPELGEPADASTISALSICCSARFILYNLYACNEPLNLAMDGPIALATEMQKVGLEGIRELALSTAPRVAKEKMASPFVARFLYHAATECAWFIKEDREQAMVHALKVIVDRLHDSLLEWSVAGHYFILLVGQGIKKLLKEDGDGSSTTTSTF</sequence>
<dbReference type="InterPro" id="IPR050815">
    <property type="entry name" value="TF_fung"/>
</dbReference>
<dbReference type="GO" id="GO:0000981">
    <property type="term" value="F:DNA-binding transcription factor activity, RNA polymerase II-specific"/>
    <property type="evidence" value="ECO:0007669"/>
    <property type="project" value="InterPro"/>
</dbReference>
<comment type="subcellular location">
    <subcellularLocation>
        <location evidence="1">Nucleus</location>
    </subcellularLocation>
</comment>
<evidence type="ECO:0000313" key="8">
    <source>
        <dbReference type="Proteomes" id="UP000622797"/>
    </source>
</evidence>
<keyword evidence="5" id="KW-0539">Nucleus</keyword>
<evidence type="ECO:0000256" key="3">
    <source>
        <dbReference type="ARBA" id="ARBA00023015"/>
    </source>
</evidence>
<accession>A0A8H4TTM3</accession>
<gene>
    <name evidence="7" type="ORF">FSARC_8241</name>
</gene>
<dbReference type="CDD" id="cd12148">
    <property type="entry name" value="fungal_TF_MHR"/>
    <property type="match status" value="1"/>
</dbReference>
<keyword evidence="2" id="KW-0479">Metal-binding</keyword>
<keyword evidence="3" id="KW-0805">Transcription regulation</keyword>
<dbReference type="Pfam" id="PF04082">
    <property type="entry name" value="Fungal_trans"/>
    <property type="match status" value="1"/>
</dbReference>
<dbReference type="EMBL" id="JABEXW010000451">
    <property type="protein sequence ID" value="KAF4963758.1"/>
    <property type="molecule type" value="Genomic_DNA"/>
</dbReference>
<dbReference type="GO" id="GO:0005634">
    <property type="term" value="C:nucleus"/>
    <property type="evidence" value="ECO:0007669"/>
    <property type="project" value="UniProtKB-SubCell"/>
</dbReference>
<evidence type="ECO:0000313" key="7">
    <source>
        <dbReference type="EMBL" id="KAF4963758.1"/>
    </source>
</evidence>
<dbReference type="GO" id="GO:0006351">
    <property type="term" value="P:DNA-templated transcription"/>
    <property type="evidence" value="ECO:0007669"/>
    <property type="project" value="InterPro"/>
</dbReference>
<dbReference type="OrthoDB" id="3862662at2759"/>
<evidence type="ECO:0000256" key="1">
    <source>
        <dbReference type="ARBA" id="ARBA00004123"/>
    </source>
</evidence>
<dbReference type="PANTHER" id="PTHR47338:SF20">
    <property type="entry name" value="ZN(II)2CYS6 TRANSCRIPTION FACTOR (EUROFUNG)"/>
    <property type="match status" value="1"/>
</dbReference>
<keyword evidence="4" id="KW-0804">Transcription</keyword>
<proteinExistence type="predicted"/>
<name>A0A8H4TTM3_9HYPO</name>
<evidence type="ECO:0000256" key="2">
    <source>
        <dbReference type="ARBA" id="ARBA00022723"/>
    </source>
</evidence>
<reference evidence="7" key="2">
    <citation type="submission" date="2020-05" db="EMBL/GenBank/DDBJ databases">
        <authorList>
            <person name="Kim H.-S."/>
            <person name="Proctor R.H."/>
            <person name="Brown D.W."/>
        </authorList>
    </citation>
    <scope>NUCLEOTIDE SEQUENCE</scope>
    <source>
        <strain evidence="7">NRRL 20472</strain>
    </source>
</reference>
<comment type="caution">
    <text evidence="7">The sequence shown here is derived from an EMBL/GenBank/DDBJ whole genome shotgun (WGS) entry which is preliminary data.</text>
</comment>
<evidence type="ECO:0000256" key="4">
    <source>
        <dbReference type="ARBA" id="ARBA00023163"/>
    </source>
</evidence>